<dbReference type="PRINTS" id="PR00133">
    <property type="entry name" value="GLHYDRLASE3"/>
</dbReference>
<evidence type="ECO:0000259" key="8">
    <source>
        <dbReference type="SMART" id="SM01217"/>
    </source>
</evidence>
<organism evidence="9 10">
    <name type="scientific">Acetivibrio mesophilus</name>
    <dbReference type="NCBI Taxonomy" id="2487273"/>
    <lineage>
        <taxon>Bacteria</taxon>
        <taxon>Bacillati</taxon>
        <taxon>Bacillota</taxon>
        <taxon>Clostridia</taxon>
        <taxon>Eubacteriales</taxon>
        <taxon>Oscillospiraceae</taxon>
        <taxon>Acetivibrio</taxon>
    </lineage>
</organism>
<dbReference type="SUPFAM" id="SSF52279">
    <property type="entry name" value="Beta-D-glucan exohydrolase, C-terminal domain"/>
    <property type="match status" value="1"/>
</dbReference>
<dbReference type="GO" id="GO:0009251">
    <property type="term" value="P:glucan catabolic process"/>
    <property type="evidence" value="ECO:0007669"/>
    <property type="project" value="TreeGrafter"/>
</dbReference>
<evidence type="ECO:0000256" key="5">
    <source>
        <dbReference type="ARBA" id="ARBA00022801"/>
    </source>
</evidence>
<proteinExistence type="inferred from homology"/>
<evidence type="ECO:0000256" key="6">
    <source>
        <dbReference type="ARBA" id="ARBA00023295"/>
    </source>
</evidence>
<gene>
    <name evidence="9" type="ORF">EFD62_00065</name>
</gene>
<comment type="similarity">
    <text evidence="2 7">Belongs to the glycosyl hydrolase 3 family.</text>
</comment>
<dbReference type="InterPro" id="IPR002772">
    <property type="entry name" value="Glyco_hydro_3_C"/>
</dbReference>
<dbReference type="PROSITE" id="PS00775">
    <property type="entry name" value="GLYCOSYL_HYDROL_F3"/>
    <property type="match status" value="1"/>
</dbReference>
<evidence type="ECO:0000313" key="10">
    <source>
        <dbReference type="Proteomes" id="UP000289166"/>
    </source>
</evidence>
<dbReference type="GO" id="GO:0008422">
    <property type="term" value="F:beta-glucosidase activity"/>
    <property type="evidence" value="ECO:0007669"/>
    <property type="project" value="UniProtKB-EC"/>
</dbReference>
<dbReference type="InterPro" id="IPR036881">
    <property type="entry name" value="Glyco_hydro_3_C_sf"/>
</dbReference>
<evidence type="ECO:0000313" key="9">
    <source>
        <dbReference type="EMBL" id="RXE60373.1"/>
    </source>
</evidence>
<evidence type="ECO:0000256" key="1">
    <source>
        <dbReference type="ARBA" id="ARBA00000448"/>
    </source>
</evidence>
<dbReference type="AlphaFoldDB" id="A0A4Q0I7I6"/>
<dbReference type="Pfam" id="PF01915">
    <property type="entry name" value="Glyco_hydro_3_C"/>
    <property type="match status" value="1"/>
</dbReference>
<dbReference type="InterPro" id="IPR001764">
    <property type="entry name" value="Glyco_hydro_3_N"/>
</dbReference>
<dbReference type="PANTHER" id="PTHR30620">
    <property type="entry name" value="PERIPLASMIC BETA-GLUCOSIDASE-RELATED"/>
    <property type="match status" value="1"/>
</dbReference>
<comment type="caution">
    <text evidence="9">The sequence shown here is derived from an EMBL/GenBank/DDBJ whole genome shotgun (WGS) entry which is preliminary data.</text>
</comment>
<evidence type="ECO:0000256" key="3">
    <source>
        <dbReference type="ARBA" id="ARBA00012744"/>
    </source>
</evidence>
<evidence type="ECO:0000256" key="4">
    <source>
        <dbReference type="ARBA" id="ARBA00022729"/>
    </source>
</evidence>
<protein>
    <recommendedName>
        <fullName evidence="3">beta-glucosidase</fullName>
        <ecNumber evidence="3">3.2.1.21</ecNumber>
    </recommendedName>
</protein>
<dbReference type="Pfam" id="PF14310">
    <property type="entry name" value="Fn3-like"/>
    <property type="match status" value="1"/>
</dbReference>
<dbReference type="Gene3D" id="3.40.50.1700">
    <property type="entry name" value="Glycoside hydrolase family 3 C-terminal domain"/>
    <property type="match status" value="1"/>
</dbReference>
<dbReference type="Gene3D" id="3.20.20.300">
    <property type="entry name" value="Glycoside hydrolase, family 3, N-terminal domain"/>
    <property type="match status" value="1"/>
</dbReference>
<keyword evidence="5 7" id="KW-0378">Hydrolase</keyword>
<dbReference type="InterPro" id="IPR019800">
    <property type="entry name" value="Glyco_hydro_3_AS"/>
</dbReference>
<sequence>MENLNMGQISEKDLYEMIHAMTIREKIGQLQMIEIHRLMEEPWDENMAEEDWNYIKKDLNPKALERVLIEYGVGFIFYGGTGILKDNTIEGWRNVCDELKKYTDKTRLKIPVLQGLDAIHGFNYLSNATIYPHNLGVVSTWDDSLAYRLAKNVEKELRYAGMNFVFAPNGDIARDPRWSRVYESCGEDPYLAAKMTEQYVKGYQESKLFGACAKHFLAYGESSTGRDREPIDISERTIREIHLPSFRAAVQAGVKMIMLNSSSLNGIPVHKNKWIMQKLLREELGFQGLIVSDWADLQKIYTRHMTMDSLKSGIIAAINAGIDLNMVPDNLDIIDIIINAVENGLIPMKRINESVERVLRLKAEFNLFNGRKESEVVEIGSPESVETAYHIVSESAVLLKNDQVLPISDNHKRILVVGEAADTRRHLCGGWTMGWNIINEEDIQSGDTLLTALRKNSKEFSKIDYAKDEIELSKYKETADMAIMVIAEEPYAEEGCDLPELCVPQEQLDLLKKLRKNQEKVVCVLISGRPLVIANILELADAIVWCCLPGTQGGTGIADILLGKVNPSGKLPISFPRSSSDLPVLYNSRNMTTYNPLFPFGYGLSYTSFTYENIYVPEELEANQDLIITLDIRNNGDLDGKEVVQVWGRHLYFSCVGLRLELLGYKKLLVRKGQVENVTIVIEKDRLKVLNEENKYVFEEHLLQVLVGGKQFDIRLHK</sequence>
<comment type="catalytic activity">
    <reaction evidence="1">
        <text>Hydrolysis of terminal, non-reducing beta-D-glucosyl residues with release of beta-D-glucose.</text>
        <dbReference type="EC" id="3.2.1.21"/>
    </reaction>
</comment>
<evidence type="ECO:0000256" key="7">
    <source>
        <dbReference type="RuleBase" id="RU361161"/>
    </source>
</evidence>
<keyword evidence="6 7" id="KW-0326">Glycosidase</keyword>
<dbReference type="PANTHER" id="PTHR30620:SF16">
    <property type="entry name" value="LYSOSOMAL BETA GLUCOSIDASE"/>
    <property type="match status" value="1"/>
</dbReference>
<keyword evidence="4" id="KW-0732">Signal</keyword>
<dbReference type="OrthoDB" id="98455at2"/>
<dbReference type="Pfam" id="PF00933">
    <property type="entry name" value="Glyco_hydro_3"/>
    <property type="match status" value="1"/>
</dbReference>
<dbReference type="SMART" id="SM01217">
    <property type="entry name" value="Fn3_like"/>
    <property type="match status" value="1"/>
</dbReference>
<keyword evidence="10" id="KW-1185">Reference proteome</keyword>
<dbReference type="Gene3D" id="2.60.40.10">
    <property type="entry name" value="Immunoglobulins"/>
    <property type="match status" value="1"/>
</dbReference>
<dbReference type="EC" id="3.2.1.21" evidence="3"/>
<dbReference type="InterPro" id="IPR017853">
    <property type="entry name" value="GH"/>
</dbReference>
<dbReference type="InterPro" id="IPR036962">
    <property type="entry name" value="Glyco_hydro_3_N_sf"/>
</dbReference>
<feature type="domain" description="Fibronectin type III-like" evidence="8">
    <location>
        <begin position="642"/>
        <end position="711"/>
    </location>
</feature>
<dbReference type="Proteomes" id="UP000289166">
    <property type="component" value="Unassembled WGS sequence"/>
</dbReference>
<reference evidence="10" key="1">
    <citation type="submission" date="2018-11" db="EMBL/GenBank/DDBJ databases">
        <title>Genome sequencing of a novel mesophilic and cellulolytic organism within the genus Hungateiclostridium.</title>
        <authorList>
            <person name="Rettenmaier R."/>
            <person name="Liebl W."/>
            <person name="Zverlov V."/>
        </authorList>
    </citation>
    <scope>NUCLEOTIDE SEQUENCE [LARGE SCALE GENOMIC DNA]</scope>
    <source>
        <strain evidence="10">N2K1</strain>
    </source>
</reference>
<dbReference type="SUPFAM" id="SSF51445">
    <property type="entry name" value="(Trans)glycosidases"/>
    <property type="match status" value="1"/>
</dbReference>
<evidence type="ECO:0000256" key="2">
    <source>
        <dbReference type="ARBA" id="ARBA00005336"/>
    </source>
</evidence>
<dbReference type="InterPro" id="IPR051915">
    <property type="entry name" value="Cellulose_Degrad_GH3"/>
</dbReference>
<dbReference type="InterPro" id="IPR013783">
    <property type="entry name" value="Ig-like_fold"/>
</dbReference>
<accession>A0A4Q0I7I6</accession>
<name>A0A4Q0I7I6_9FIRM</name>
<dbReference type="EMBL" id="RLII01000001">
    <property type="protein sequence ID" value="RXE60373.1"/>
    <property type="molecule type" value="Genomic_DNA"/>
</dbReference>
<dbReference type="InterPro" id="IPR026891">
    <property type="entry name" value="Fn3-like"/>
</dbReference>